<dbReference type="InterPro" id="IPR036866">
    <property type="entry name" value="RibonucZ/Hydroxyglut_hydro"/>
</dbReference>
<evidence type="ECO:0008006" key="3">
    <source>
        <dbReference type="Google" id="ProtNLM"/>
    </source>
</evidence>
<reference evidence="1 2" key="1">
    <citation type="submission" date="2024-01" db="EMBL/GenBank/DDBJ databases">
        <authorList>
            <consortium name="Genoscope - CEA"/>
            <person name="William W."/>
        </authorList>
    </citation>
    <scope>NUCLEOTIDE SEQUENCE [LARGE SCALE GENOMIC DNA]</scope>
    <source>
        <strain evidence="1 2">29B2s-10</strain>
    </source>
</reference>
<dbReference type="EMBL" id="OZ004259">
    <property type="protein sequence ID" value="CAK7918369.1"/>
    <property type="molecule type" value="Genomic_DNA"/>
</dbReference>
<dbReference type="PANTHER" id="PTHR33835:SF1">
    <property type="entry name" value="METALLO-BETA-LACTAMASE DOMAIN-CONTAINING PROTEIN"/>
    <property type="match status" value="1"/>
</dbReference>
<sequence length="270" mass="30710">MGYPQSFKPVSSKIEDNIVITSGPFAIKDKLNVGSRMALFKYGTDIIVWSALPYGEQVIEALKLLSDEPNPNVTHLIIPNNQHIMAAESFKVQFPNLKILSTEQVDLGENVSVDYKFTNEYGNKVLQSKELQEIGIKEDSILNNFEFVYLSTHKNRELMVYEKKSKTLFGADLIFNVDYDGKSEQYCEKTGYAPDHYQHAGWSFITRYLNPDSRIGIYLMNRVSVSALPSSKEGLKAVYSLNFDRIVMCHGNIITQDAKEAFYKVFKDSL</sequence>
<accession>A0ABP0EMC1</accession>
<gene>
    <name evidence="1" type="ORF">CAAN4_G12926</name>
</gene>
<organism evidence="1 2">
    <name type="scientific">[Candida] anglica</name>
    <dbReference type="NCBI Taxonomy" id="148631"/>
    <lineage>
        <taxon>Eukaryota</taxon>
        <taxon>Fungi</taxon>
        <taxon>Dikarya</taxon>
        <taxon>Ascomycota</taxon>
        <taxon>Saccharomycotina</taxon>
        <taxon>Pichiomycetes</taxon>
        <taxon>Debaryomycetaceae</taxon>
        <taxon>Kurtzmaniella</taxon>
    </lineage>
</organism>
<proteinExistence type="predicted"/>
<name>A0ABP0EMC1_9ASCO</name>
<keyword evidence="2" id="KW-1185">Reference proteome</keyword>
<evidence type="ECO:0000313" key="1">
    <source>
        <dbReference type="EMBL" id="CAK7918369.1"/>
    </source>
</evidence>
<dbReference type="Proteomes" id="UP001497600">
    <property type="component" value="Chromosome G"/>
</dbReference>
<dbReference type="Gene3D" id="3.60.15.10">
    <property type="entry name" value="Ribonuclease Z/Hydroxyacylglutathione hydrolase-like"/>
    <property type="match status" value="1"/>
</dbReference>
<evidence type="ECO:0000313" key="2">
    <source>
        <dbReference type="Proteomes" id="UP001497600"/>
    </source>
</evidence>
<dbReference type="PANTHER" id="PTHR33835">
    <property type="entry name" value="YALI0C07656P"/>
    <property type="match status" value="1"/>
</dbReference>
<dbReference type="SUPFAM" id="SSF56281">
    <property type="entry name" value="Metallo-hydrolase/oxidoreductase"/>
    <property type="match status" value="1"/>
</dbReference>
<dbReference type="InterPro" id="IPR025638">
    <property type="entry name" value="DUF4336"/>
</dbReference>
<protein>
    <recommendedName>
        <fullName evidence="3">Metallo-beta-lactamase domain-containing protein</fullName>
    </recommendedName>
</protein>